<feature type="binding site" evidence="11">
    <location>
        <position position="170"/>
    </location>
    <ligand>
        <name>FMN</name>
        <dbReference type="ChEBI" id="CHEBI:58210"/>
    </ligand>
</feature>
<dbReference type="InterPro" id="IPR005720">
    <property type="entry name" value="Dihydroorotate_DH_cat"/>
</dbReference>
<organism evidence="13 14">
    <name type="scientific">Siculibacillus lacustris</name>
    <dbReference type="NCBI Taxonomy" id="1549641"/>
    <lineage>
        <taxon>Bacteria</taxon>
        <taxon>Pseudomonadati</taxon>
        <taxon>Pseudomonadota</taxon>
        <taxon>Alphaproteobacteria</taxon>
        <taxon>Hyphomicrobiales</taxon>
        <taxon>Ancalomicrobiaceae</taxon>
        <taxon>Siculibacillus</taxon>
    </lineage>
</organism>
<sequence>MIDLYRLLRPLVFRLDPEVAHGLTIRALATVPFPRFGGPADPRLAVEAFGLHFPDPVGIAAGFDKNAEAPDALLRLGCGHVEIGTVTPRPQPGNPRPRLFRLPADEAVVNRFGFNNQGHAAVAARLAKRRGRPGLIGVNIGANKDSVDRVADYVAGIEAFADLAAFFTVNVSSPNTPGLRDLQGRAALAELLGRTLAARDAVATRVGRRVPVLLKIAPDLDDAGLADVAAEVLAAGVDGLVVSNTTLDRGGLTDPVGARESGGLSGRPLFHRATVMLARLRRLVGPTLPIVGVGGIDSVDTAWEKIAAGANLIQVYSGLVYAGPFLPARIRKGLAARLTREGLGSIGELVGTRTDVWAERDPRG</sequence>
<evidence type="ECO:0000259" key="12">
    <source>
        <dbReference type="Pfam" id="PF01180"/>
    </source>
</evidence>
<evidence type="ECO:0000256" key="7">
    <source>
        <dbReference type="ARBA" id="ARBA00022975"/>
    </source>
</evidence>
<dbReference type="InterPro" id="IPR050074">
    <property type="entry name" value="DHO_dehydrogenase"/>
</dbReference>
<evidence type="ECO:0000256" key="10">
    <source>
        <dbReference type="ARBA" id="ARBA00048639"/>
    </source>
</evidence>
<dbReference type="InterPro" id="IPR005719">
    <property type="entry name" value="Dihydroorotate_DH_2"/>
</dbReference>
<feature type="active site" description="Nucleophile" evidence="11">
    <location>
        <position position="173"/>
    </location>
</feature>
<evidence type="ECO:0000256" key="2">
    <source>
        <dbReference type="ARBA" id="ARBA00004370"/>
    </source>
</evidence>
<feature type="binding site" evidence="11">
    <location>
        <position position="266"/>
    </location>
    <ligand>
        <name>FMN</name>
        <dbReference type="ChEBI" id="CHEBI:58210"/>
    </ligand>
</feature>
<dbReference type="GO" id="GO:0005737">
    <property type="term" value="C:cytoplasm"/>
    <property type="evidence" value="ECO:0007669"/>
    <property type="project" value="InterPro"/>
</dbReference>
<evidence type="ECO:0000313" key="13">
    <source>
        <dbReference type="EMBL" id="TBW37149.1"/>
    </source>
</evidence>
<dbReference type="GO" id="GO:0044205">
    <property type="term" value="P:'de novo' UMP biosynthetic process"/>
    <property type="evidence" value="ECO:0007669"/>
    <property type="project" value="UniProtKB-UniRule"/>
</dbReference>
<dbReference type="PROSITE" id="PS00912">
    <property type="entry name" value="DHODEHASE_2"/>
    <property type="match status" value="1"/>
</dbReference>
<accession>A0A4Q9VNK1</accession>
<keyword evidence="8 11" id="KW-0560">Oxidoreductase</keyword>
<evidence type="ECO:0000256" key="6">
    <source>
        <dbReference type="ARBA" id="ARBA00022643"/>
    </source>
</evidence>
<dbReference type="UniPathway" id="UPA00070">
    <property type="reaction ID" value="UER00946"/>
</dbReference>
<evidence type="ECO:0000256" key="5">
    <source>
        <dbReference type="ARBA" id="ARBA00022630"/>
    </source>
</evidence>
<feature type="binding site" evidence="11">
    <location>
        <begin position="244"/>
        <end position="245"/>
    </location>
    <ligand>
        <name>substrate</name>
    </ligand>
</feature>
<keyword evidence="14" id="KW-1185">Reference proteome</keyword>
<keyword evidence="6 11" id="KW-0288">FMN</keyword>
<feature type="binding site" evidence="11">
    <location>
        <position position="295"/>
    </location>
    <ligand>
        <name>FMN</name>
        <dbReference type="ChEBI" id="CHEBI:58210"/>
    </ligand>
</feature>
<dbReference type="CDD" id="cd04738">
    <property type="entry name" value="DHOD_2_like"/>
    <property type="match status" value="1"/>
</dbReference>
<evidence type="ECO:0000256" key="8">
    <source>
        <dbReference type="ARBA" id="ARBA00023002"/>
    </source>
</evidence>
<evidence type="ECO:0000256" key="4">
    <source>
        <dbReference type="ARBA" id="ARBA00005359"/>
    </source>
</evidence>
<comment type="subunit">
    <text evidence="11">Monomer.</text>
</comment>
<dbReference type="SUPFAM" id="SSF51395">
    <property type="entry name" value="FMN-linked oxidoreductases"/>
    <property type="match status" value="1"/>
</dbReference>
<dbReference type="PANTHER" id="PTHR48109:SF4">
    <property type="entry name" value="DIHYDROOROTATE DEHYDROGENASE (QUINONE), MITOCHONDRIAL"/>
    <property type="match status" value="1"/>
</dbReference>
<comment type="caution">
    <text evidence="13">The sequence shown here is derived from an EMBL/GenBank/DDBJ whole genome shotgun (WGS) entry which is preliminary data.</text>
</comment>
<comment type="catalytic activity">
    <reaction evidence="10 11">
        <text>(S)-dihydroorotate + a quinone = orotate + a quinol</text>
        <dbReference type="Rhea" id="RHEA:30187"/>
        <dbReference type="ChEBI" id="CHEBI:24646"/>
        <dbReference type="ChEBI" id="CHEBI:30839"/>
        <dbReference type="ChEBI" id="CHEBI:30864"/>
        <dbReference type="ChEBI" id="CHEBI:132124"/>
        <dbReference type="EC" id="1.3.5.2"/>
    </reaction>
</comment>
<dbReference type="InterPro" id="IPR013785">
    <property type="entry name" value="Aldolase_TIM"/>
</dbReference>
<dbReference type="PROSITE" id="PS00911">
    <property type="entry name" value="DHODEHASE_1"/>
    <property type="match status" value="1"/>
</dbReference>
<keyword evidence="11" id="KW-1003">Cell membrane</keyword>
<dbReference type="Gene3D" id="3.20.20.70">
    <property type="entry name" value="Aldolase class I"/>
    <property type="match status" value="1"/>
</dbReference>
<feature type="binding site" evidence="11">
    <location>
        <position position="85"/>
    </location>
    <ligand>
        <name>FMN</name>
        <dbReference type="ChEBI" id="CHEBI:58210"/>
    </ligand>
</feature>
<comment type="cofactor">
    <cofactor evidence="11">
        <name>FMN</name>
        <dbReference type="ChEBI" id="CHEBI:58210"/>
    </cofactor>
    <text evidence="11">Binds 1 FMN per subunit.</text>
</comment>
<evidence type="ECO:0000256" key="11">
    <source>
        <dbReference type="HAMAP-Rule" id="MF_00225"/>
    </source>
</evidence>
<dbReference type="AlphaFoldDB" id="A0A4Q9VNK1"/>
<dbReference type="NCBIfam" id="NF003652">
    <property type="entry name" value="PRK05286.2-5"/>
    <property type="match status" value="1"/>
</dbReference>
<dbReference type="GO" id="GO:0005886">
    <property type="term" value="C:plasma membrane"/>
    <property type="evidence" value="ECO:0007669"/>
    <property type="project" value="UniProtKB-SubCell"/>
</dbReference>
<dbReference type="GO" id="GO:0006207">
    <property type="term" value="P:'de novo' pyrimidine nucleobase biosynthetic process"/>
    <property type="evidence" value="ECO:0007669"/>
    <property type="project" value="UniProtKB-UniRule"/>
</dbReference>
<name>A0A4Q9VNK1_9HYPH</name>
<dbReference type="NCBIfam" id="NF003645">
    <property type="entry name" value="PRK05286.1-2"/>
    <property type="match status" value="1"/>
</dbReference>
<comment type="function">
    <text evidence="1 11">Catalyzes the conversion of dihydroorotate to orotate with quinone as electron acceptor.</text>
</comment>
<keyword evidence="9 11" id="KW-0472">Membrane</keyword>
<dbReference type="EC" id="1.3.5.2" evidence="11"/>
<gene>
    <name evidence="11" type="primary">pyrD</name>
    <name evidence="13" type="ORF">EYW49_11805</name>
</gene>
<keyword evidence="7 11" id="KW-0665">Pyrimidine biosynthesis</keyword>
<feature type="binding site" evidence="11">
    <location>
        <begin position="61"/>
        <end position="65"/>
    </location>
    <ligand>
        <name>FMN</name>
        <dbReference type="ChEBI" id="CHEBI:58210"/>
    </ligand>
</feature>
<feature type="binding site" evidence="11">
    <location>
        <position position="243"/>
    </location>
    <ligand>
        <name>FMN</name>
        <dbReference type="ChEBI" id="CHEBI:58210"/>
    </ligand>
</feature>
<dbReference type="HAMAP" id="MF_00225">
    <property type="entry name" value="DHO_dh_type2"/>
    <property type="match status" value="1"/>
</dbReference>
<feature type="binding site" evidence="11">
    <location>
        <position position="175"/>
    </location>
    <ligand>
        <name>substrate</name>
    </ligand>
</feature>
<comment type="similarity">
    <text evidence="4 11">Belongs to the dihydroorotate dehydrogenase family. Type 2 subfamily.</text>
</comment>
<feature type="domain" description="Dihydroorotate dehydrogenase catalytic" evidence="12">
    <location>
        <begin position="44"/>
        <end position="338"/>
    </location>
</feature>
<dbReference type="Pfam" id="PF01180">
    <property type="entry name" value="DHO_dh"/>
    <property type="match status" value="1"/>
</dbReference>
<evidence type="ECO:0000256" key="3">
    <source>
        <dbReference type="ARBA" id="ARBA00005161"/>
    </source>
</evidence>
<dbReference type="OrthoDB" id="9802377at2"/>
<keyword evidence="5 11" id="KW-0285">Flavoprotein</keyword>
<protein>
    <recommendedName>
        <fullName evidence="11">Dihydroorotate dehydrogenase (quinone)</fullName>
        <ecNumber evidence="11">1.3.5.2</ecNumber>
    </recommendedName>
    <alternativeName>
        <fullName evidence="11">DHOdehase</fullName>
        <shortName evidence="11">DHOD</shortName>
        <shortName evidence="11">DHODase</shortName>
    </alternativeName>
    <alternativeName>
        <fullName evidence="11">Dihydroorotate oxidase</fullName>
    </alternativeName>
</protein>
<evidence type="ECO:0000256" key="1">
    <source>
        <dbReference type="ARBA" id="ARBA00003125"/>
    </source>
</evidence>
<dbReference type="NCBIfam" id="TIGR01036">
    <property type="entry name" value="pyrD_sub2"/>
    <property type="match status" value="1"/>
</dbReference>
<evidence type="ECO:0000256" key="9">
    <source>
        <dbReference type="ARBA" id="ARBA00023136"/>
    </source>
</evidence>
<reference evidence="13 14" key="1">
    <citation type="submission" date="2019-02" db="EMBL/GenBank/DDBJ databases">
        <title>Siculibacillus lacustris gen. nov., sp. nov., a new rosette-forming bacterium isolated from a freshwater crater lake (Lake St. Ana, Romania).</title>
        <authorList>
            <person name="Felfoldi T."/>
            <person name="Marton Z."/>
            <person name="Szabo A."/>
            <person name="Mentes A."/>
            <person name="Boka K."/>
            <person name="Marialigeti K."/>
            <person name="Mathe I."/>
            <person name="Koncz M."/>
            <person name="Schumann P."/>
            <person name="Toth E."/>
        </authorList>
    </citation>
    <scope>NUCLEOTIDE SEQUENCE [LARGE SCALE GENOMIC DNA]</scope>
    <source>
        <strain evidence="13 14">SA-279</strain>
    </source>
</reference>
<dbReference type="EMBL" id="SJFN01000016">
    <property type="protein sequence ID" value="TBW37149.1"/>
    <property type="molecule type" value="Genomic_DNA"/>
</dbReference>
<feature type="binding site" evidence="11">
    <location>
        <position position="139"/>
    </location>
    <ligand>
        <name>FMN</name>
        <dbReference type="ChEBI" id="CHEBI:58210"/>
    </ligand>
</feature>
<dbReference type="GO" id="GO:0106430">
    <property type="term" value="F:dihydroorotate dehydrogenase (quinone) activity"/>
    <property type="evidence" value="ECO:0007669"/>
    <property type="project" value="UniProtKB-EC"/>
</dbReference>
<evidence type="ECO:0000313" key="14">
    <source>
        <dbReference type="Proteomes" id="UP000292781"/>
    </source>
</evidence>
<comment type="pathway">
    <text evidence="3 11">Pyrimidine metabolism; UMP biosynthesis via de novo pathway; orotate from (S)-dihydroorotate (quinone route): step 1/1.</text>
</comment>
<dbReference type="PANTHER" id="PTHR48109">
    <property type="entry name" value="DIHYDROOROTATE DEHYDROGENASE (QUINONE), MITOCHONDRIAL-RELATED"/>
    <property type="match status" value="1"/>
</dbReference>
<dbReference type="InterPro" id="IPR001295">
    <property type="entry name" value="Dihydroorotate_DH_CS"/>
</dbReference>
<dbReference type="Proteomes" id="UP000292781">
    <property type="component" value="Unassembled WGS sequence"/>
</dbReference>
<feature type="binding site" evidence="11">
    <location>
        <position position="215"/>
    </location>
    <ligand>
        <name>FMN</name>
        <dbReference type="ChEBI" id="CHEBI:58210"/>
    </ligand>
</feature>
<feature type="binding site" evidence="11">
    <location>
        <position position="65"/>
    </location>
    <ligand>
        <name>substrate</name>
    </ligand>
</feature>
<feature type="binding site" evidence="11">
    <location>
        <begin position="316"/>
        <end position="317"/>
    </location>
    <ligand>
        <name>FMN</name>
        <dbReference type="ChEBI" id="CHEBI:58210"/>
    </ligand>
</feature>
<comment type="subcellular location">
    <subcellularLocation>
        <location evidence="11">Cell membrane</location>
        <topology evidence="11">Peripheral membrane protein</topology>
    </subcellularLocation>
    <subcellularLocation>
        <location evidence="2">Membrane</location>
    </subcellularLocation>
</comment>
<proteinExistence type="inferred from homology"/>
<feature type="binding site" evidence="11">
    <location>
        <position position="170"/>
    </location>
    <ligand>
        <name>substrate</name>
    </ligand>
</feature>
<feature type="binding site" evidence="11">
    <location>
        <begin position="110"/>
        <end position="114"/>
    </location>
    <ligand>
        <name>substrate</name>
    </ligand>
</feature>
<dbReference type="RefSeq" id="WP_131309784.1">
    <property type="nucleotide sequence ID" value="NZ_SJFN01000016.1"/>
</dbReference>